<name>H6RHN3_9BACT</name>
<evidence type="ECO:0000313" key="3">
    <source>
        <dbReference type="EMBL" id="CCG00544.1"/>
    </source>
</evidence>
<proteinExistence type="predicted"/>
<gene>
    <name evidence="3" type="ORF">VIS_S3DGC10010</name>
</gene>
<reference evidence="3" key="2">
    <citation type="submission" date="2012-02" db="EMBL/GenBank/DDBJ databases">
        <authorList>
            <person name="Genoscope - CEA"/>
        </authorList>
    </citation>
    <scope>NUCLEOTIDE SEQUENCE</scope>
</reference>
<organism evidence="3">
    <name type="scientific">uncultured Flavobacteriia bacterium</name>
    <dbReference type="NCBI Taxonomy" id="212695"/>
    <lineage>
        <taxon>Bacteria</taxon>
        <taxon>Pseudomonadati</taxon>
        <taxon>Bacteroidota</taxon>
        <taxon>Flavobacteriia</taxon>
        <taxon>environmental samples</taxon>
    </lineage>
</organism>
<dbReference type="InterPro" id="IPR011250">
    <property type="entry name" value="OMP/PagP_B-barrel"/>
</dbReference>
<dbReference type="SUPFAM" id="SSF56925">
    <property type="entry name" value="OMPA-like"/>
    <property type="match status" value="1"/>
</dbReference>
<reference evidence="3" key="1">
    <citation type="journal article" date="2012" name="Environ. Microbiol.">
        <title>Genomic content of uncultured Bacteroidetes from contrasting oceanic provinces in the North Atlantic Ocean.</title>
        <authorList>
            <person name="Gomez-Pereira P.R."/>
            <person name="Schuler M."/>
            <person name="Fuchs B.M."/>
            <person name="Bennke C."/>
            <person name="Teeling H."/>
            <person name="Waldmann J."/>
            <person name="Richter M."/>
            <person name="Barbe V."/>
            <person name="Bataille E."/>
            <person name="Glockner F.O."/>
            <person name="Amann R."/>
        </authorList>
    </citation>
    <scope>NUCLEOTIDE SEQUENCE</scope>
</reference>
<feature type="chain" id="PRO_5003606249" description="Outer membrane protein beta-barrel domain-containing protein" evidence="1">
    <location>
        <begin position="19"/>
        <end position="205"/>
    </location>
</feature>
<evidence type="ECO:0000259" key="2">
    <source>
        <dbReference type="Pfam" id="PF13568"/>
    </source>
</evidence>
<protein>
    <recommendedName>
        <fullName evidence="2">Outer membrane protein beta-barrel domain-containing protein</fullName>
    </recommendedName>
</protein>
<sequence>MKKVLLIALALVTFQGFAQKETGIGIKAGVNYSQNGDLKTAVSSAANDLISGSDQKMGYHLGLYAKMKLPIFYLRPELIFTHTKSAYDFSGSSGVYSQSKIDLPILLGYEILGPLYVFAGPSIQFVLGNDFDIKQVALTDLEKNTTIGFQFGAGLNLGRLGLDVRFERGLSPNQISLINNNITSVSESFIDTRPTQVVFALSYAL</sequence>
<feature type="domain" description="Outer membrane protein beta-barrel" evidence="2">
    <location>
        <begin position="17"/>
        <end position="172"/>
    </location>
</feature>
<feature type="signal peptide" evidence="1">
    <location>
        <begin position="1"/>
        <end position="18"/>
    </location>
</feature>
<dbReference type="AlphaFoldDB" id="H6RHN3"/>
<dbReference type="Pfam" id="PF13568">
    <property type="entry name" value="OMP_b-brl_2"/>
    <property type="match status" value="1"/>
</dbReference>
<dbReference type="InterPro" id="IPR025665">
    <property type="entry name" value="Beta-barrel_OMP_2"/>
</dbReference>
<accession>H6RHN3</accession>
<dbReference type="EMBL" id="FO117611">
    <property type="protein sequence ID" value="CCG00544.1"/>
    <property type="molecule type" value="Genomic_DNA"/>
</dbReference>
<keyword evidence="1" id="KW-0732">Signal</keyword>
<evidence type="ECO:0000256" key="1">
    <source>
        <dbReference type="SAM" id="SignalP"/>
    </source>
</evidence>